<evidence type="ECO:0008006" key="5">
    <source>
        <dbReference type="Google" id="ProtNLM"/>
    </source>
</evidence>
<sequence>MDVVAVISDNILACHTGRSATDPAGAILGGMADKPRFLVNGKDMFWTLVPLLALVALVAIASGNCSVGVDKNPSSNKVKEFDIDAALKADAREMPFPVRQPPTPEGWKPNSGSSPSLEGHRVSTVGWLSSSGAYVQLSQTDAVEDALVPYLAGEDTTLNDLAATGTRELAGHKWVTYRTAGDKQFWITDLGKVRIGVLTRGPESDIETIASSVVAQKPLPKD</sequence>
<keyword evidence="2" id="KW-1133">Transmembrane helix</keyword>
<proteinExistence type="predicted"/>
<protein>
    <recommendedName>
        <fullName evidence="5">DUF4245 domain-containing protein</fullName>
    </recommendedName>
</protein>
<evidence type="ECO:0000313" key="3">
    <source>
        <dbReference type="EMBL" id="VFA90307.1"/>
    </source>
</evidence>
<dbReference type="Pfam" id="PF14030">
    <property type="entry name" value="DUF4245"/>
    <property type="match status" value="1"/>
</dbReference>
<dbReference type="AlphaFoldDB" id="A0ABD7V7F2"/>
<dbReference type="EMBL" id="CAACYD010000007">
    <property type="protein sequence ID" value="VFA90307.1"/>
    <property type="molecule type" value="Genomic_DNA"/>
</dbReference>
<evidence type="ECO:0000256" key="1">
    <source>
        <dbReference type="SAM" id="MobiDB-lite"/>
    </source>
</evidence>
<reference evidence="3 4" key="1">
    <citation type="submission" date="2019-02" db="EMBL/GenBank/DDBJ databases">
        <authorList>
            <consortium name="Pathogen Informatics"/>
        </authorList>
    </citation>
    <scope>NUCLEOTIDE SEQUENCE [LARGE SCALE GENOMIC DNA]</scope>
    <source>
        <strain evidence="3 4">3012STDY6756503</strain>
    </source>
</reference>
<keyword evidence="2" id="KW-0812">Transmembrane</keyword>
<name>A0ABD7V7F2_9ACTN</name>
<keyword evidence="2" id="KW-0472">Membrane</keyword>
<comment type="caution">
    <text evidence="3">The sequence shown here is derived from an EMBL/GenBank/DDBJ whole genome shotgun (WGS) entry which is preliminary data.</text>
</comment>
<evidence type="ECO:0000256" key="2">
    <source>
        <dbReference type="SAM" id="Phobius"/>
    </source>
</evidence>
<organism evidence="3 4">
    <name type="scientific">Gordonia paraffinivorans</name>
    <dbReference type="NCBI Taxonomy" id="175628"/>
    <lineage>
        <taxon>Bacteria</taxon>
        <taxon>Bacillati</taxon>
        <taxon>Actinomycetota</taxon>
        <taxon>Actinomycetes</taxon>
        <taxon>Mycobacteriales</taxon>
        <taxon>Gordoniaceae</taxon>
        <taxon>Gordonia</taxon>
    </lineage>
</organism>
<feature type="region of interest" description="Disordered" evidence="1">
    <location>
        <begin position="92"/>
        <end position="119"/>
    </location>
</feature>
<evidence type="ECO:0000313" key="4">
    <source>
        <dbReference type="Proteomes" id="UP000360750"/>
    </source>
</evidence>
<accession>A0ABD7V7F2</accession>
<gene>
    <name evidence="3" type="ORF">NCTC8139_03890</name>
</gene>
<dbReference type="Proteomes" id="UP000360750">
    <property type="component" value="Unassembled WGS sequence"/>
</dbReference>
<feature type="transmembrane region" description="Helical" evidence="2">
    <location>
        <begin position="44"/>
        <end position="69"/>
    </location>
</feature>
<dbReference type="InterPro" id="IPR025339">
    <property type="entry name" value="DUF4245"/>
</dbReference>